<accession>A0A395GKP9</accession>
<dbReference type="Proteomes" id="UP000249402">
    <property type="component" value="Unassembled WGS sequence"/>
</dbReference>
<organism evidence="1 2">
    <name type="scientific">Aspergillus ibericus CBS 121593</name>
    <dbReference type="NCBI Taxonomy" id="1448316"/>
    <lineage>
        <taxon>Eukaryota</taxon>
        <taxon>Fungi</taxon>
        <taxon>Dikarya</taxon>
        <taxon>Ascomycota</taxon>
        <taxon>Pezizomycotina</taxon>
        <taxon>Eurotiomycetes</taxon>
        <taxon>Eurotiomycetidae</taxon>
        <taxon>Eurotiales</taxon>
        <taxon>Aspergillaceae</taxon>
        <taxon>Aspergillus</taxon>
        <taxon>Aspergillus subgen. Circumdati</taxon>
    </lineage>
</organism>
<dbReference type="AlphaFoldDB" id="A0A395GKP9"/>
<name>A0A395GKP9_9EURO</name>
<proteinExistence type="predicted"/>
<protein>
    <submittedName>
        <fullName evidence="1">Uncharacterized protein</fullName>
    </submittedName>
</protein>
<keyword evidence="2" id="KW-1185">Reference proteome</keyword>
<dbReference type="RefSeq" id="XP_025569956.1">
    <property type="nucleotide sequence ID" value="XM_025714731.1"/>
</dbReference>
<dbReference type="EMBL" id="KZ824488">
    <property type="protein sequence ID" value="RAK95628.1"/>
    <property type="molecule type" value="Genomic_DNA"/>
</dbReference>
<dbReference type="GeneID" id="37219596"/>
<evidence type="ECO:0000313" key="1">
    <source>
        <dbReference type="EMBL" id="RAK95628.1"/>
    </source>
</evidence>
<dbReference type="VEuPathDB" id="FungiDB:BO80DRAFT_259618"/>
<sequence length="227" mass="25600">MGLWTVDPNLPPEGRLVGTGVLHRRSCQEALLRFFPQLVSGFTADYTMCHSQSQLERDRTSLRLVQALQTAEGHGTIATFPSLEHSLRLYTQLCCLFLPRCIGRVACLRDSTLSMVPPGMPGIAVRLLTLGHCAVSPALPHQFDHFAKLACLKTLRLAPPLYCVVAVEGKWAVLVEKDTVMLIGLVGETDRRRMKRDRIPTFRLVPLRRRRWAEGACTMPVRVWWED</sequence>
<evidence type="ECO:0000313" key="2">
    <source>
        <dbReference type="Proteomes" id="UP000249402"/>
    </source>
</evidence>
<gene>
    <name evidence="1" type="ORF">BO80DRAFT_259618</name>
</gene>
<reference evidence="1 2" key="1">
    <citation type="submission" date="2018-02" db="EMBL/GenBank/DDBJ databases">
        <title>The genomes of Aspergillus section Nigri reveals drivers in fungal speciation.</title>
        <authorList>
            <consortium name="DOE Joint Genome Institute"/>
            <person name="Vesth T.C."/>
            <person name="Nybo J."/>
            <person name="Theobald S."/>
            <person name="Brandl J."/>
            <person name="Frisvad J.C."/>
            <person name="Nielsen K.F."/>
            <person name="Lyhne E.K."/>
            <person name="Kogle M.E."/>
            <person name="Kuo A."/>
            <person name="Riley R."/>
            <person name="Clum A."/>
            <person name="Nolan M."/>
            <person name="Lipzen A."/>
            <person name="Salamov A."/>
            <person name="Henrissat B."/>
            <person name="Wiebenga A."/>
            <person name="De vries R.P."/>
            <person name="Grigoriev I.V."/>
            <person name="Mortensen U.H."/>
            <person name="Andersen M.R."/>
            <person name="Baker S.E."/>
        </authorList>
    </citation>
    <scope>NUCLEOTIDE SEQUENCE [LARGE SCALE GENOMIC DNA]</scope>
    <source>
        <strain evidence="1 2">CBS 121593</strain>
    </source>
</reference>